<dbReference type="InterPro" id="IPR030679">
    <property type="entry name" value="ABC_ATPase_HisP-typ"/>
</dbReference>
<proteinExistence type="inferred from homology"/>
<evidence type="ECO:0000256" key="3">
    <source>
        <dbReference type="ARBA" id="ARBA00022448"/>
    </source>
</evidence>
<evidence type="ECO:0000313" key="10">
    <source>
        <dbReference type="EMBL" id="KRG19244.1"/>
    </source>
</evidence>
<comment type="subcellular location">
    <subcellularLocation>
        <location evidence="1">Cell inner membrane</location>
        <topology evidence="1">Peripheral membrane protein</topology>
    </subcellularLocation>
</comment>
<keyword evidence="8" id="KW-0472">Membrane</keyword>
<evidence type="ECO:0000256" key="7">
    <source>
        <dbReference type="ARBA" id="ARBA00022970"/>
    </source>
</evidence>
<protein>
    <submittedName>
        <fullName evidence="11">Amino acid ABC transporter ATP-binding protein</fullName>
    </submittedName>
    <submittedName>
        <fullName evidence="10">Arginine transport ATP-binding protein ArtM</fullName>
    </submittedName>
</protein>
<evidence type="ECO:0000256" key="5">
    <source>
        <dbReference type="ARBA" id="ARBA00022741"/>
    </source>
</evidence>
<dbReference type="GO" id="GO:0016887">
    <property type="term" value="F:ATP hydrolysis activity"/>
    <property type="evidence" value="ECO:0007669"/>
    <property type="project" value="InterPro"/>
</dbReference>
<dbReference type="Proteomes" id="UP000051494">
    <property type="component" value="Unassembled WGS sequence"/>
</dbReference>
<organism evidence="10">
    <name type="scientific">Candidatus Berkiella cookevillensis</name>
    <dbReference type="NCBI Taxonomy" id="437022"/>
    <lineage>
        <taxon>Bacteria</taxon>
        <taxon>Pseudomonadati</taxon>
        <taxon>Pseudomonadota</taxon>
        <taxon>Gammaproteobacteria</taxon>
        <taxon>Candidatus Berkiellales</taxon>
        <taxon>Candidatus Berkiellaceae</taxon>
        <taxon>Candidatus Berkiella</taxon>
    </lineage>
</organism>
<keyword evidence="12" id="KW-1185">Reference proteome</keyword>
<dbReference type="CDD" id="cd03262">
    <property type="entry name" value="ABC_HisP_GlnQ"/>
    <property type="match status" value="1"/>
</dbReference>
<dbReference type="EMBL" id="LKHV02000001">
    <property type="protein sequence ID" value="MCS5708858.1"/>
    <property type="molecule type" value="Genomic_DNA"/>
</dbReference>
<dbReference type="PANTHER" id="PTHR43166">
    <property type="entry name" value="AMINO ACID IMPORT ATP-BINDING PROTEIN"/>
    <property type="match status" value="1"/>
</dbReference>
<reference evidence="10" key="1">
    <citation type="submission" date="2015-09" db="EMBL/GenBank/DDBJ databases">
        <title>Draft Genome Sequences of Two Novel Amoeba-resistant Intranuclear Bacteria, Candidatus Berkiella cookevillensis and Candidatus Berkiella aquae.</title>
        <authorList>
            <person name="Mehari Y.T."/>
            <person name="Arivett B.A."/>
            <person name="Farone A.L."/>
            <person name="Gunderson J.H."/>
            <person name="Farone M.B."/>
        </authorList>
    </citation>
    <scope>NUCLEOTIDE SEQUENCE [LARGE SCALE GENOMIC DNA]</scope>
    <source>
        <strain evidence="10">CC99</strain>
    </source>
</reference>
<dbReference type="Gene3D" id="3.40.50.300">
    <property type="entry name" value="P-loop containing nucleotide triphosphate hydrolases"/>
    <property type="match status" value="1"/>
</dbReference>
<dbReference type="InterPro" id="IPR017871">
    <property type="entry name" value="ABC_transporter-like_CS"/>
</dbReference>
<dbReference type="InterPro" id="IPR050086">
    <property type="entry name" value="MetN_ABC_transporter-like"/>
</dbReference>
<dbReference type="FunFam" id="3.40.50.300:FF:000020">
    <property type="entry name" value="Amino acid ABC transporter ATP-binding component"/>
    <property type="match status" value="1"/>
</dbReference>
<dbReference type="EMBL" id="LKHV01000003">
    <property type="protein sequence ID" value="KRG19244.1"/>
    <property type="molecule type" value="Genomic_DNA"/>
</dbReference>
<dbReference type="PANTHER" id="PTHR43166:SF9">
    <property type="entry name" value="GLUTAMATE_ASPARTATE IMPORT ATP-BINDING PROTEIN GLTL"/>
    <property type="match status" value="1"/>
</dbReference>
<evidence type="ECO:0000256" key="1">
    <source>
        <dbReference type="ARBA" id="ARBA00004417"/>
    </source>
</evidence>
<evidence type="ECO:0000256" key="4">
    <source>
        <dbReference type="ARBA" id="ARBA00022475"/>
    </source>
</evidence>
<keyword evidence="5" id="KW-0547">Nucleotide-binding</keyword>
<evidence type="ECO:0000256" key="2">
    <source>
        <dbReference type="ARBA" id="ARBA00005417"/>
    </source>
</evidence>
<dbReference type="GO" id="GO:0005524">
    <property type="term" value="F:ATP binding"/>
    <property type="evidence" value="ECO:0007669"/>
    <property type="project" value="UniProtKB-KW"/>
</dbReference>
<dbReference type="SUPFAM" id="SSF52540">
    <property type="entry name" value="P-loop containing nucleoside triphosphate hydrolases"/>
    <property type="match status" value="1"/>
</dbReference>
<dbReference type="InterPro" id="IPR003593">
    <property type="entry name" value="AAA+_ATPase"/>
</dbReference>
<dbReference type="STRING" id="437022.CC99x_00766"/>
<comment type="caution">
    <text evidence="10">The sequence shown here is derived from an EMBL/GenBank/DDBJ whole genome shotgun (WGS) entry which is preliminary data.</text>
</comment>
<evidence type="ECO:0000256" key="8">
    <source>
        <dbReference type="ARBA" id="ARBA00023136"/>
    </source>
</evidence>
<feature type="domain" description="ABC transporter" evidence="9">
    <location>
        <begin position="2"/>
        <end position="234"/>
    </location>
</feature>
<dbReference type="PROSITE" id="PS50893">
    <property type="entry name" value="ABC_TRANSPORTER_2"/>
    <property type="match status" value="1"/>
</dbReference>
<dbReference type="AlphaFoldDB" id="A0A0Q9YFD0"/>
<dbReference type="InterPro" id="IPR027417">
    <property type="entry name" value="P-loop_NTPase"/>
</dbReference>
<dbReference type="PATRIC" id="fig|1590042.3.peg.787"/>
<evidence type="ECO:0000313" key="11">
    <source>
        <dbReference type="EMBL" id="MCS5708858.1"/>
    </source>
</evidence>
<dbReference type="GO" id="GO:0005886">
    <property type="term" value="C:plasma membrane"/>
    <property type="evidence" value="ECO:0007669"/>
    <property type="project" value="UniProtKB-SubCell"/>
</dbReference>
<evidence type="ECO:0000259" key="9">
    <source>
        <dbReference type="PROSITE" id="PS50893"/>
    </source>
</evidence>
<evidence type="ECO:0000256" key="6">
    <source>
        <dbReference type="ARBA" id="ARBA00022840"/>
    </source>
</evidence>
<comment type="similarity">
    <text evidence="2">Belongs to the ABC transporter superfamily.</text>
</comment>
<reference evidence="11" key="2">
    <citation type="journal article" date="2016" name="Genome Announc.">
        <title>Draft Genome Sequences of Two Novel Amoeba-Resistant Intranuclear Bacteria, 'Candidatus Berkiella cookevillensis' and 'Candidatus Berkiella aquae'.</title>
        <authorList>
            <person name="Mehari Y.T."/>
            <person name="Arivett B.A."/>
            <person name="Farone A.L."/>
            <person name="Gunderson J.H."/>
            <person name="Farone M.B."/>
        </authorList>
    </citation>
    <scope>NUCLEOTIDE SEQUENCE</scope>
    <source>
        <strain evidence="11">CC99</strain>
    </source>
</reference>
<dbReference type="GO" id="GO:0015424">
    <property type="term" value="F:ABC-type amino acid transporter activity"/>
    <property type="evidence" value="ECO:0007669"/>
    <property type="project" value="InterPro"/>
</dbReference>
<dbReference type="OrthoDB" id="9802264at2"/>
<keyword evidence="3" id="KW-0813">Transport</keyword>
<dbReference type="PROSITE" id="PS00211">
    <property type="entry name" value="ABC_TRANSPORTER_1"/>
    <property type="match status" value="1"/>
</dbReference>
<keyword evidence="6 10" id="KW-0067">ATP-binding</keyword>
<accession>A0A0Q9YFD0</accession>
<keyword evidence="7" id="KW-0029">Amino-acid transport</keyword>
<sequence>MIKLTKISKFFGSKQILNEVSLSISQGEVLTIIGPSGSGKSTLLRCMNFLEIPNSGEIWVNNQLLTTQNAQIIRQKVGMVFQQFNLFPHKTVLENLIYAPTKILKIPVQEAKDQAMTLLQRVGLSDKANAYPTRLSGGQKQRVAIARTLAMRPDVILFDEPTSALDPEMVKEVLEVIKSLAHTGITIVMVTHEMGFARELSDSIVFLDKGEIIEQASPSDFFTKPKSERAQLFLEKVL</sequence>
<dbReference type="Pfam" id="PF00005">
    <property type="entry name" value="ABC_tran"/>
    <property type="match status" value="1"/>
</dbReference>
<dbReference type="RefSeq" id="WP_057623865.1">
    <property type="nucleotide sequence ID" value="NZ_LKHV02000001.1"/>
</dbReference>
<dbReference type="PIRSF" id="PIRSF039085">
    <property type="entry name" value="ABC_ATPase_HisP"/>
    <property type="match status" value="1"/>
</dbReference>
<dbReference type="SMART" id="SM00382">
    <property type="entry name" value="AAA"/>
    <property type="match status" value="1"/>
</dbReference>
<dbReference type="InterPro" id="IPR003439">
    <property type="entry name" value="ABC_transporter-like_ATP-bd"/>
</dbReference>
<keyword evidence="4" id="KW-1003">Cell membrane</keyword>
<name>A0A0Q9YFD0_9GAMM</name>
<reference evidence="11" key="3">
    <citation type="submission" date="2021-06" db="EMBL/GenBank/DDBJ databases">
        <title>Genomic Description and Analysis of Intracellular Bacteria, Candidatus Berkiella cookevillensis and Candidatus Berkiella aquae.</title>
        <authorList>
            <person name="Kidane D.T."/>
            <person name="Mehari Y.T."/>
            <person name="Rice F.C."/>
            <person name="Arivett B.A."/>
            <person name="Farone A.L."/>
            <person name="Berk S.G."/>
            <person name="Farone M.B."/>
        </authorList>
    </citation>
    <scope>NUCLEOTIDE SEQUENCE</scope>
    <source>
        <strain evidence="11">CC99</strain>
    </source>
</reference>
<gene>
    <name evidence="10" type="primary">artM_1</name>
    <name evidence="10" type="ORF">CC99x_00766</name>
    <name evidence="11" type="ORF">CC99x_008060</name>
</gene>
<evidence type="ECO:0000313" key="12">
    <source>
        <dbReference type="Proteomes" id="UP000051494"/>
    </source>
</evidence>